<evidence type="ECO:0000256" key="4">
    <source>
        <dbReference type="ARBA" id="ARBA00023125"/>
    </source>
</evidence>
<dbReference type="CDD" id="cd08422">
    <property type="entry name" value="PBP2_CrgA_like"/>
    <property type="match status" value="1"/>
</dbReference>
<dbReference type="PROSITE" id="PS50931">
    <property type="entry name" value="HTH_LYSR"/>
    <property type="match status" value="1"/>
</dbReference>
<dbReference type="InterPro" id="IPR036388">
    <property type="entry name" value="WH-like_DNA-bd_sf"/>
</dbReference>
<evidence type="ECO:0000313" key="7">
    <source>
        <dbReference type="EMBL" id="UFZ02942.1"/>
    </source>
</evidence>
<dbReference type="Gene3D" id="1.10.10.10">
    <property type="entry name" value="Winged helix-like DNA-binding domain superfamily/Winged helix DNA-binding domain"/>
    <property type="match status" value="1"/>
</dbReference>
<evidence type="ECO:0000259" key="6">
    <source>
        <dbReference type="PROSITE" id="PS50931"/>
    </source>
</evidence>
<keyword evidence="5" id="KW-0804">Transcription</keyword>
<dbReference type="Pfam" id="PF00126">
    <property type="entry name" value="HTH_1"/>
    <property type="match status" value="1"/>
</dbReference>
<evidence type="ECO:0000256" key="5">
    <source>
        <dbReference type="ARBA" id="ARBA00023163"/>
    </source>
</evidence>
<dbReference type="Pfam" id="PF03466">
    <property type="entry name" value="LysR_substrate"/>
    <property type="match status" value="1"/>
</dbReference>
<dbReference type="InterPro" id="IPR005119">
    <property type="entry name" value="LysR_subst-bd"/>
</dbReference>
<evidence type="ECO:0000256" key="3">
    <source>
        <dbReference type="ARBA" id="ARBA00023015"/>
    </source>
</evidence>
<sequence>MDALQNLRAYLSVAETGSFSAAARRSGLATSVLTKRVDQLEHAVKTRLFVRTTRTVMLTEAGRRWIERVRSLVADFDDTMRQVSDAGHDLEGPIRVKAPTTLTVLYLADILARFQALHPKLSMDIVLADRAVNPADEGFDVAIAAFGAAFSDVVDIPLCPLRPMLCASPDYVARRGAPAHPRDLIAHDTLNFAPTGSVWSFNGPQGPTTVEIDPRISANDGQVLLRAALAGNGIALLSEYLTAPKLAAGELVPVLDSYQPPERWVKMLIPEARMQVARIRALSQFVEDAFSPSPPWARNF</sequence>
<keyword evidence="3" id="KW-0805">Transcription regulation</keyword>
<accession>A0ABY3R7B7</accession>
<organism evidence="7 8">
    <name type="scientific">Bradyrhizobium ontarionense</name>
    <dbReference type="NCBI Taxonomy" id="2898149"/>
    <lineage>
        <taxon>Bacteria</taxon>
        <taxon>Pseudomonadati</taxon>
        <taxon>Pseudomonadota</taxon>
        <taxon>Alphaproteobacteria</taxon>
        <taxon>Hyphomicrobiales</taxon>
        <taxon>Nitrobacteraceae</taxon>
        <taxon>Bradyrhizobium</taxon>
    </lineage>
</organism>
<dbReference type="PANTHER" id="PTHR30537:SF35">
    <property type="entry name" value="TRANSCRIPTIONAL REGULATORY PROTEIN"/>
    <property type="match status" value="1"/>
</dbReference>
<dbReference type="InterPro" id="IPR036390">
    <property type="entry name" value="WH_DNA-bd_sf"/>
</dbReference>
<feature type="domain" description="HTH lysR-type" evidence="6">
    <location>
        <begin position="1"/>
        <end position="59"/>
    </location>
</feature>
<dbReference type="Proteomes" id="UP001431010">
    <property type="component" value="Chromosome"/>
</dbReference>
<dbReference type="RefSeq" id="WP_231318729.1">
    <property type="nucleotide sequence ID" value="NZ_CP088156.1"/>
</dbReference>
<dbReference type="SUPFAM" id="SSF46785">
    <property type="entry name" value="Winged helix' DNA-binding domain"/>
    <property type="match status" value="1"/>
</dbReference>
<proteinExistence type="inferred from homology"/>
<evidence type="ECO:0000313" key="8">
    <source>
        <dbReference type="Proteomes" id="UP001431010"/>
    </source>
</evidence>
<dbReference type="PANTHER" id="PTHR30537">
    <property type="entry name" value="HTH-TYPE TRANSCRIPTIONAL REGULATOR"/>
    <property type="match status" value="1"/>
</dbReference>
<reference evidence="7" key="1">
    <citation type="journal article" date="2024" name="Antonie Van Leeuwenhoek">
        <title>Bradyrhizobium ontarionense sp. nov., a novel bacterial symbiont isolated from Aeschynomene indica (Indian jointvetch), harbours photosynthesis, nitrogen fixation and nitrous oxide (N2O) reductase genes.</title>
        <authorList>
            <person name="Bromfield E.S.P."/>
            <person name="Cloutier S."/>
        </authorList>
    </citation>
    <scope>NUCLEOTIDE SEQUENCE</scope>
    <source>
        <strain evidence="7">A19</strain>
    </source>
</reference>
<gene>
    <name evidence="7" type="ORF">LQG66_27330</name>
</gene>
<dbReference type="Gene3D" id="3.40.190.290">
    <property type="match status" value="1"/>
</dbReference>
<keyword evidence="4" id="KW-0238">DNA-binding</keyword>
<protein>
    <submittedName>
        <fullName evidence="7">LysR family transcriptional regulator</fullName>
    </submittedName>
</protein>
<comment type="function">
    <text evidence="1">NodD regulates the expression of the nodABCFE genes which encode other nodulation proteins. NodD is also a negative regulator of its own expression. Binds flavonoids as inducers.</text>
</comment>
<dbReference type="SUPFAM" id="SSF53850">
    <property type="entry name" value="Periplasmic binding protein-like II"/>
    <property type="match status" value="1"/>
</dbReference>
<comment type="similarity">
    <text evidence="2">Belongs to the LysR transcriptional regulatory family.</text>
</comment>
<dbReference type="EMBL" id="CP088156">
    <property type="protein sequence ID" value="UFZ02942.1"/>
    <property type="molecule type" value="Genomic_DNA"/>
</dbReference>
<keyword evidence="8" id="KW-1185">Reference proteome</keyword>
<name>A0ABY3R7B7_9BRAD</name>
<evidence type="ECO:0000256" key="1">
    <source>
        <dbReference type="ARBA" id="ARBA00003502"/>
    </source>
</evidence>
<dbReference type="InterPro" id="IPR000847">
    <property type="entry name" value="LysR_HTH_N"/>
</dbReference>
<evidence type="ECO:0000256" key="2">
    <source>
        <dbReference type="ARBA" id="ARBA00009437"/>
    </source>
</evidence>
<dbReference type="InterPro" id="IPR058163">
    <property type="entry name" value="LysR-type_TF_proteobact-type"/>
</dbReference>